<feature type="compositionally biased region" description="Polar residues" evidence="1">
    <location>
        <begin position="180"/>
        <end position="200"/>
    </location>
</feature>
<name>A0A1R0GN62_9FUNG</name>
<proteinExistence type="predicted"/>
<feature type="compositionally biased region" description="Low complexity" evidence="1">
    <location>
        <begin position="136"/>
        <end position="172"/>
    </location>
</feature>
<comment type="caution">
    <text evidence="2">The sequence shown here is derived from an EMBL/GenBank/DDBJ whole genome shotgun (WGS) entry which is preliminary data.</text>
</comment>
<feature type="compositionally biased region" description="Polar residues" evidence="1">
    <location>
        <begin position="111"/>
        <end position="128"/>
    </location>
</feature>
<gene>
    <name evidence="2" type="ORF">AYI68_g7635</name>
</gene>
<keyword evidence="3" id="KW-1185">Reference proteome</keyword>
<evidence type="ECO:0000256" key="1">
    <source>
        <dbReference type="SAM" id="MobiDB-lite"/>
    </source>
</evidence>
<reference evidence="2 3" key="1">
    <citation type="journal article" date="2016" name="Mol. Biol. Evol.">
        <title>Genome-Wide Survey of Gut Fungi (Harpellales) Reveals the First Horizontally Transferred Ubiquitin Gene from a Mosquito Host.</title>
        <authorList>
            <person name="Wang Y."/>
            <person name="White M.M."/>
            <person name="Kvist S."/>
            <person name="Moncalvo J.M."/>
        </authorList>
    </citation>
    <scope>NUCLEOTIDE SEQUENCE [LARGE SCALE GENOMIC DNA]</scope>
    <source>
        <strain evidence="2 3">ALG-7-W6</strain>
    </source>
</reference>
<accession>A0A1R0GN62</accession>
<dbReference type="Proteomes" id="UP000187455">
    <property type="component" value="Unassembled WGS sequence"/>
</dbReference>
<dbReference type="AlphaFoldDB" id="A0A1R0GN62"/>
<feature type="region of interest" description="Disordered" evidence="1">
    <location>
        <begin position="68"/>
        <end position="90"/>
    </location>
</feature>
<evidence type="ECO:0000313" key="2">
    <source>
        <dbReference type="EMBL" id="OLY78317.1"/>
    </source>
</evidence>
<feature type="compositionally biased region" description="Polar residues" evidence="1">
    <location>
        <begin position="68"/>
        <end position="81"/>
    </location>
</feature>
<evidence type="ECO:0000313" key="3">
    <source>
        <dbReference type="Proteomes" id="UP000187455"/>
    </source>
</evidence>
<feature type="region of interest" description="Disordered" evidence="1">
    <location>
        <begin position="109"/>
        <end position="208"/>
    </location>
</feature>
<protein>
    <submittedName>
        <fullName evidence="2">Uncharacterized protein</fullName>
    </submittedName>
</protein>
<dbReference type="EMBL" id="LSSL01006739">
    <property type="protein sequence ID" value="OLY78317.1"/>
    <property type="molecule type" value="Genomic_DNA"/>
</dbReference>
<organism evidence="2 3">
    <name type="scientific">Smittium mucronatum</name>
    <dbReference type="NCBI Taxonomy" id="133383"/>
    <lineage>
        <taxon>Eukaryota</taxon>
        <taxon>Fungi</taxon>
        <taxon>Fungi incertae sedis</taxon>
        <taxon>Zoopagomycota</taxon>
        <taxon>Kickxellomycotina</taxon>
        <taxon>Harpellomycetes</taxon>
        <taxon>Harpellales</taxon>
        <taxon>Legeriomycetaceae</taxon>
        <taxon>Smittium</taxon>
    </lineage>
</organism>
<sequence>MELYKVLFLDFAAWLVQLFYVLSMPKITDPDLASIISMIQQHISVPPSTTQPTAIPQLPRSLSLPVTRGSTTISQTNQPDTAGNDLVSEPQPGLANRLFSRFNFPFSRSNTTISSPAEPRSNNTSSYPRINENRVDSSSSSLSSLNLRNTRSSRNTNRNTNSRRSNEYSRYSVESDHSFPLSTFNQISPPQEPTHSQNRPANADPVPITVENYAPTTTTANADSSVVNEISWSQILGRF</sequence>